<comment type="similarity">
    <text evidence="1">Belongs to the class-A beta-lactamase family.</text>
</comment>
<reference evidence="4" key="1">
    <citation type="journal article" date="2020" name="Stud. Mycol.">
        <title>101 Dothideomycetes genomes: a test case for predicting lifestyles and emergence of pathogens.</title>
        <authorList>
            <person name="Haridas S."/>
            <person name="Albert R."/>
            <person name="Binder M."/>
            <person name="Bloem J."/>
            <person name="Labutti K."/>
            <person name="Salamov A."/>
            <person name="Andreopoulos B."/>
            <person name="Baker S."/>
            <person name="Barry K."/>
            <person name="Bills G."/>
            <person name="Bluhm B."/>
            <person name="Cannon C."/>
            <person name="Castanera R."/>
            <person name="Culley D."/>
            <person name="Daum C."/>
            <person name="Ezra D."/>
            <person name="Gonzalez J."/>
            <person name="Henrissat B."/>
            <person name="Kuo A."/>
            <person name="Liang C."/>
            <person name="Lipzen A."/>
            <person name="Lutzoni F."/>
            <person name="Magnuson J."/>
            <person name="Mondo S."/>
            <person name="Nolan M."/>
            <person name="Ohm R."/>
            <person name="Pangilinan J."/>
            <person name="Park H.-J."/>
            <person name="Ramirez L."/>
            <person name="Alfaro M."/>
            <person name="Sun H."/>
            <person name="Tritt A."/>
            <person name="Yoshinaga Y."/>
            <person name="Zwiers L.-H."/>
            <person name="Turgeon B."/>
            <person name="Goodwin S."/>
            <person name="Spatafora J."/>
            <person name="Crous P."/>
            <person name="Grigoriev I."/>
        </authorList>
    </citation>
    <scope>NUCLEOTIDE SEQUENCE</scope>
    <source>
        <strain evidence="4">CBS 473.64</strain>
    </source>
</reference>
<dbReference type="Pfam" id="PF00144">
    <property type="entry name" value="Beta-lactamase"/>
    <property type="match status" value="1"/>
</dbReference>
<sequence>MKCVDKTGQEIYSKIAGYDSVLPSANPLKEDAVVKLASATKLITSIALLQCVERGLILLDDPLSKILPELAEQEILTDVSGSDFTFAKRKNEFTSRHLLSHTSGLGYPFLHPLLAKRAATRGDQKPSLIVTDRYSMPFVFEPGEGWLYGCSLDWAGIVVRRLNNDITLEDYFVDNIWKKVGLSAPFPRFNIATHPEYDARKMHLAHRTSDDGTLEHMDSWILDNEKDQAGGEGLSCTTADYVAVLADLISDSPKLLDPSTIDLMFSPQLVPKSPSIDMVFQLRLAWDTVSGPIAAEDVNHGLGGLLCVGAVPEIGQPGNTLAWGGACNVVWWINRDVGVAGWFATQQTPFGNAVVTKLVNAWKKDFWAKFRAKG</sequence>
<dbReference type="Proteomes" id="UP000799753">
    <property type="component" value="Unassembled WGS sequence"/>
</dbReference>
<dbReference type="InterPro" id="IPR050789">
    <property type="entry name" value="Diverse_Enzym_Activities"/>
</dbReference>
<dbReference type="InterPro" id="IPR001466">
    <property type="entry name" value="Beta-lactam-related"/>
</dbReference>
<name>A0A6A6RV18_9PLEO</name>
<keyword evidence="2" id="KW-0378">Hydrolase</keyword>
<dbReference type="OrthoDB" id="428260at2759"/>
<evidence type="ECO:0000313" key="5">
    <source>
        <dbReference type="Proteomes" id="UP000799753"/>
    </source>
</evidence>
<proteinExistence type="inferred from homology"/>
<evidence type="ECO:0000256" key="2">
    <source>
        <dbReference type="ARBA" id="ARBA00022801"/>
    </source>
</evidence>
<evidence type="ECO:0000256" key="1">
    <source>
        <dbReference type="ARBA" id="ARBA00009009"/>
    </source>
</evidence>
<accession>A0A6A6RV18</accession>
<feature type="domain" description="Beta-lactamase-related" evidence="3">
    <location>
        <begin position="6"/>
        <end position="350"/>
    </location>
</feature>
<organism evidence="4 5">
    <name type="scientific">Massarina eburnea CBS 473.64</name>
    <dbReference type="NCBI Taxonomy" id="1395130"/>
    <lineage>
        <taxon>Eukaryota</taxon>
        <taxon>Fungi</taxon>
        <taxon>Dikarya</taxon>
        <taxon>Ascomycota</taxon>
        <taxon>Pezizomycotina</taxon>
        <taxon>Dothideomycetes</taxon>
        <taxon>Pleosporomycetidae</taxon>
        <taxon>Pleosporales</taxon>
        <taxon>Massarineae</taxon>
        <taxon>Massarinaceae</taxon>
        <taxon>Massarina</taxon>
    </lineage>
</organism>
<dbReference type="Gene3D" id="3.40.710.10">
    <property type="entry name" value="DD-peptidase/beta-lactamase superfamily"/>
    <property type="match status" value="1"/>
</dbReference>
<dbReference type="GO" id="GO:0016787">
    <property type="term" value="F:hydrolase activity"/>
    <property type="evidence" value="ECO:0007669"/>
    <property type="project" value="UniProtKB-KW"/>
</dbReference>
<dbReference type="SUPFAM" id="SSF56601">
    <property type="entry name" value="beta-lactamase/transpeptidase-like"/>
    <property type="match status" value="1"/>
</dbReference>
<dbReference type="EMBL" id="MU006787">
    <property type="protein sequence ID" value="KAF2639429.1"/>
    <property type="molecule type" value="Genomic_DNA"/>
</dbReference>
<evidence type="ECO:0000259" key="3">
    <source>
        <dbReference type="Pfam" id="PF00144"/>
    </source>
</evidence>
<dbReference type="PANTHER" id="PTHR43283:SF17">
    <property type="entry name" value="(LOVD), PUTATIVE (AFU_ORTHOLOGUE AFUA_5G00920)-RELATED"/>
    <property type="match status" value="1"/>
</dbReference>
<keyword evidence="5" id="KW-1185">Reference proteome</keyword>
<gene>
    <name evidence="4" type="ORF">P280DRAFT_470797</name>
</gene>
<dbReference type="PANTHER" id="PTHR43283">
    <property type="entry name" value="BETA-LACTAMASE-RELATED"/>
    <property type="match status" value="1"/>
</dbReference>
<evidence type="ECO:0000313" key="4">
    <source>
        <dbReference type="EMBL" id="KAF2639429.1"/>
    </source>
</evidence>
<protein>
    <submittedName>
        <fullName evidence="4">Beta-lactamase/transpeptidase-like protein</fullName>
    </submittedName>
</protein>
<dbReference type="AlphaFoldDB" id="A0A6A6RV18"/>
<dbReference type="InterPro" id="IPR012338">
    <property type="entry name" value="Beta-lactam/transpept-like"/>
</dbReference>